<dbReference type="OrthoDB" id="147688at2"/>
<feature type="transmembrane region" description="Helical" evidence="7">
    <location>
        <begin position="192"/>
        <end position="212"/>
    </location>
</feature>
<evidence type="ECO:0000256" key="6">
    <source>
        <dbReference type="ARBA" id="ARBA00023136"/>
    </source>
</evidence>
<reference evidence="9" key="1">
    <citation type="submission" date="2016-10" db="EMBL/GenBank/DDBJ databases">
        <title>Draft Genome Sequence of Nocardioides luteus Strain BAFB, an Alkane-Degrading Bacterium Isolated from JP-7 Polluted Soil.</title>
        <authorList>
            <person name="Brown L."/>
            <person name="Ruiz O.N."/>
            <person name="Gunasekera T."/>
        </authorList>
    </citation>
    <scope>NUCLEOTIDE SEQUENCE [LARGE SCALE GENOMIC DNA]</scope>
    <source>
        <strain evidence="9">BAFB</strain>
    </source>
</reference>
<dbReference type="InterPro" id="IPR045621">
    <property type="entry name" value="BPD_transp_1_N"/>
</dbReference>
<keyword evidence="4 7" id="KW-0812">Transmembrane</keyword>
<dbReference type="PANTHER" id="PTHR43163:SF6">
    <property type="entry name" value="DIPEPTIDE TRANSPORT SYSTEM PERMEASE PROTEIN DPPB-RELATED"/>
    <property type="match status" value="1"/>
</dbReference>
<keyword evidence="2 7" id="KW-0813">Transport</keyword>
<dbReference type="STRING" id="1844.UG56_002505"/>
<comment type="subcellular location">
    <subcellularLocation>
        <location evidence="1 7">Cell membrane</location>
        <topology evidence="1 7">Multi-pass membrane protein</topology>
    </subcellularLocation>
</comment>
<evidence type="ECO:0000313" key="10">
    <source>
        <dbReference type="Proteomes" id="UP000033772"/>
    </source>
</evidence>
<feature type="transmembrane region" description="Helical" evidence="7">
    <location>
        <begin position="146"/>
        <end position="172"/>
    </location>
</feature>
<dbReference type="PANTHER" id="PTHR43163">
    <property type="entry name" value="DIPEPTIDE TRANSPORT SYSTEM PERMEASE PROTEIN DPPB-RELATED"/>
    <property type="match status" value="1"/>
</dbReference>
<dbReference type="PROSITE" id="PS50928">
    <property type="entry name" value="ABC_TM1"/>
    <property type="match status" value="1"/>
</dbReference>
<feature type="transmembrane region" description="Helical" evidence="7">
    <location>
        <begin position="294"/>
        <end position="315"/>
    </location>
</feature>
<evidence type="ECO:0000256" key="4">
    <source>
        <dbReference type="ARBA" id="ARBA00022692"/>
    </source>
</evidence>
<dbReference type="Pfam" id="PF19300">
    <property type="entry name" value="BPD_transp_1_N"/>
    <property type="match status" value="1"/>
</dbReference>
<sequence>MIRFLVLRTAGIIGVLLAVTAATYVIFYVFPADPARMACGKPCTPESLAQAREFLGVDQPLWVQYLEFLKGLVAGRTFGDGGGAIVCAAPCLGYSVQHHQPVTTLIAQTFPVTVSIAAGAAVLWLLTGVAAGTVSALRRGRLPDRAVMTTAMVGVSMPSYLVGLLAILFFGFTLDVVPVGSYVPLTENPVDWAFHLITPWCVLALLNAAIYARLTRSQLLETLGEDFVRTARAKGLRERTVVVRHALRTALVPVVTVFGLDLGALLGGAVITERVFSMYGLGALLIDAVGHTDLPVITGVTILAAAFVVVANLVVDLAYRALDPRV</sequence>
<keyword evidence="5 7" id="KW-1133">Transmembrane helix</keyword>
<dbReference type="SUPFAM" id="SSF161098">
    <property type="entry name" value="MetI-like"/>
    <property type="match status" value="1"/>
</dbReference>
<comment type="caution">
    <text evidence="9">The sequence shown here is derived from an EMBL/GenBank/DDBJ whole genome shotgun (WGS) entry which is preliminary data.</text>
</comment>
<dbReference type="Gene3D" id="1.10.3720.10">
    <property type="entry name" value="MetI-like"/>
    <property type="match status" value="1"/>
</dbReference>
<keyword evidence="6 7" id="KW-0472">Membrane</keyword>
<feature type="domain" description="ABC transmembrane type-1" evidence="8">
    <location>
        <begin position="110"/>
        <end position="319"/>
    </location>
</feature>
<dbReference type="InterPro" id="IPR000515">
    <property type="entry name" value="MetI-like"/>
</dbReference>
<keyword evidence="3" id="KW-1003">Cell membrane</keyword>
<feature type="transmembrane region" description="Helical" evidence="7">
    <location>
        <begin position="246"/>
        <end position="271"/>
    </location>
</feature>
<dbReference type="Pfam" id="PF00528">
    <property type="entry name" value="BPD_transp_1"/>
    <property type="match status" value="1"/>
</dbReference>
<accession>A0A1J4N9U4</accession>
<evidence type="ECO:0000259" key="8">
    <source>
        <dbReference type="PROSITE" id="PS50928"/>
    </source>
</evidence>
<organism evidence="9 10">
    <name type="scientific">Nocardioides luteus</name>
    <dbReference type="NCBI Taxonomy" id="1844"/>
    <lineage>
        <taxon>Bacteria</taxon>
        <taxon>Bacillati</taxon>
        <taxon>Actinomycetota</taxon>
        <taxon>Actinomycetes</taxon>
        <taxon>Propionibacteriales</taxon>
        <taxon>Nocardioidaceae</taxon>
        <taxon>Nocardioides</taxon>
    </lineage>
</organism>
<dbReference type="GO" id="GO:0005886">
    <property type="term" value="C:plasma membrane"/>
    <property type="evidence" value="ECO:0007669"/>
    <property type="project" value="UniProtKB-SubCell"/>
</dbReference>
<proteinExistence type="inferred from homology"/>
<evidence type="ECO:0000256" key="5">
    <source>
        <dbReference type="ARBA" id="ARBA00022989"/>
    </source>
</evidence>
<dbReference type="AlphaFoldDB" id="A0A1J4N9U4"/>
<evidence type="ECO:0000256" key="7">
    <source>
        <dbReference type="RuleBase" id="RU363032"/>
    </source>
</evidence>
<dbReference type="EMBL" id="JZDQ02000003">
    <property type="protein sequence ID" value="OIJ28308.1"/>
    <property type="molecule type" value="Genomic_DNA"/>
</dbReference>
<evidence type="ECO:0000313" key="9">
    <source>
        <dbReference type="EMBL" id="OIJ28308.1"/>
    </source>
</evidence>
<comment type="similarity">
    <text evidence="7">Belongs to the binding-protein-dependent transport system permease family.</text>
</comment>
<dbReference type="RefSeq" id="WP_045549310.1">
    <property type="nucleotide sequence ID" value="NZ_JZDQ02000003.1"/>
</dbReference>
<dbReference type="Proteomes" id="UP000033772">
    <property type="component" value="Unassembled WGS sequence"/>
</dbReference>
<feature type="transmembrane region" description="Helical" evidence="7">
    <location>
        <begin position="112"/>
        <end position="134"/>
    </location>
</feature>
<protein>
    <submittedName>
        <fullName evidence="9">Peptide ABC transporter permease</fullName>
    </submittedName>
</protein>
<evidence type="ECO:0000256" key="2">
    <source>
        <dbReference type="ARBA" id="ARBA00022448"/>
    </source>
</evidence>
<dbReference type="InterPro" id="IPR035906">
    <property type="entry name" value="MetI-like_sf"/>
</dbReference>
<name>A0A1J4N9U4_9ACTN</name>
<keyword evidence="10" id="KW-1185">Reference proteome</keyword>
<evidence type="ECO:0000256" key="3">
    <source>
        <dbReference type="ARBA" id="ARBA00022475"/>
    </source>
</evidence>
<evidence type="ECO:0000256" key="1">
    <source>
        <dbReference type="ARBA" id="ARBA00004651"/>
    </source>
</evidence>
<feature type="transmembrane region" description="Helical" evidence="7">
    <location>
        <begin position="12"/>
        <end position="30"/>
    </location>
</feature>
<dbReference type="CDD" id="cd06261">
    <property type="entry name" value="TM_PBP2"/>
    <property type="match status" value="1"/>
</dbReference>
<gene>
    <name evidence="9" type="ORF">UG56_002505</name>
</gene>
<dbReference type="GO" id="GO:0055085">
    <property type="term" value="P:transmembrane transport"/>
    <property type="evidence" value="ECO:0007669"/>
    <property type="project" value="InterPro"/>
</dbReference>